<protein>
    <recommendedName>
        <fullName evidence="1">U-box domain-containing protein</fullName>
    </recommendedName>
</protein>
<keyword evidence="3" id="KW-1185">Reference proteome</keyword>
<comment type="caution">
    <text evidence="2">The sequence shown here is derived from an EMBL/GenBank/DDBJ whole genome shotgun (WGS) entry which is preliminary data.</text>
</comment>
<dbReference type="Gene3D" id="1.25.10.10">
    <property type="entry name" value="Leucine-rich Repeat Variant"/>
    <property type="match status" value="1"/>
</dbReference>
<organism evidence="2 3">
    <name type="scientific">Hibiscus sabdariffa</name>
    <name type="common">roselle</name>
    <dbReference type="NCBI Taxonomy" id="183260"/>
    <lineage>
        <taxon>Eukaryota</taxon>
        <taxon>Viridiplantae</taxon>
        <taxon>Streptophyta</taxon>
        <taxon>Embryophyta</taxon>
        <taxon>Tracheophyta</taxon>
        <taxon>Spermatophyta</taxon>
        <taxon>Magnoliopsida</taxon>
        <taxon>eudicotyledons</taxon>
        <taxon>Gunneridae</taxon>
        <taxon>Pentapetalae</taxon>
        <taxon>rosids</taxon>
        <taxon>malvids</taxon>
        <taxon>Malvales</taxon>
        <taxon>Malvaceae</taxon>
        <taxon>Malvoideae</taxon>
        <taxon>Hibiscus</taxon>
    </lineage>
</organism>
<feature type="domain" description="U-box" evidence="1">
    <location>
        <begin position="19"/>
        <end position="84"/>
    </location>
</feature>
<gene>
    <name evidence="2" type="ORF">V6N11_043805</name>
</gene>
<reference evidence="2 3" key="1">
    <citation type="journal article" date="2024" name="G3 (Bethesda)">
        <title>Genome assembly of Hibiscus sabdariffa L. provides insights into metabolisms of medicinal natural products.</title>
        <authorList>
            <person name="Kim T."/>
        </authorList>
    </citation>
    <scope>NUCLEOTIDE SEQUENCE [LARGE SCALE GENOMIC DNA]</scope>
    <source>
        <strain evidence="2">TK-2024</strain>
        <tissue evidence="2">Old leaves</tissue>
    </source>
</reference>
<dbReference type="Pfam" id="PF25598">
    <property type="entry name" value="ARM_PUB"/>
    <property type="match status" value="1"/>
</dbReference>
<proteinExistence type="predicted"/>
<name>A0ABR2RDN1_9ROSI</name>
<sequence length="84" mass="9142">MRGRTGFGDDRVVMSDPVGGFTFASHALIVPLLVKTILKISDRATEYAANVLMVLCSDLEQCQRDVVNTGILTQLLLLVQSDCT</sequence>
<evidence type="ECO:0000259" key="1">
    <source>
        <dbReference type="Pfam" id="PF25598"/>
    </source>
</evidence>
<dbReference type="InterPro" id="IPR058678">
    <property type="entry name" value="ARM_PUB"/>
</dbReference>
<dbReference type="PANTHER" id="PTHR47873:SF1">
    <property type="entry name" value="ARM REPEAT SUPERFAMILY PROTEIN"/>
    <property type="match status" value="1"/>
</dbReference>
<dbReference type="PANTHER" id="PTHR47873">
    <property type="entry name" value="ARM REPEAT SUPERFAMILY PROTEIN"/>
    <property type="match status" value="1"/>
</dbReference>
<evidence type="ECO:0000313" key="2">
    <source>
        <dbReference type="EMBL" id="KAK9010940.1"/>
    </source>
</evidence>
<dbReference type="EMBL" id="JBBPBN010000023">
    <property type="protein sequence ID" value="KAK9010940.1"/>
    <property type="molecule type" value="Genomic_DNA"/>
</dbReference>
<dbReference type="Proteomes" id="UP001396334">
    <property type="component" value="Unassembled WGS sequence"/>
</dbReference>
<dbReference type="InterPro" id="IPR011989">
    <property type="entry name" value="ARM-like"/>
</dbReference>
<evidence type="ECO:0000313" key="3">
    <source>
        <dbReference type="Proteomes" id="UP001396334"/>
    </source>
</evidence>
<accession>A0ABR2RDN1</accession>